<proteinExistence type="predicted"/>
<protein>
    <recommendedName>
        <fullName evidence="3">DUF5047 domain-containing protein</fullName>
    </recommendedName>
</protein>
<accession>A0AAW9HNH2</accession>
<sequence>MISLSETALQSLTGSRENEHVATSVWYAGKCTIPDLAVESWKLTDDVSRQIRRDLTLTFADQTGENIPFLLDDKLAPAGQKLAFTYYLGSGEAIPQGEFMLSKVEPKASWEIHNQRMVAVGAVINLTGVDLTENLRSARLFAPESPPSGATVFSEIKRLTAGILPVWISPDLKDAPVAPSTVYEKERLDAVEDLAAKVGGFLRMSPDVVLQVIPTSTVPVWTLDVGEDGVIVSIDHELALDGLYNACVATSSGGTEQYVGFAKIDSGPLRWDGPLGRRPVFFASPLLGSQASADSAAQTHLERRTTSQVIELSVSCAPHPGIESGDYVKIRIPKDGVNPVFVDGIVKSRTLQGNNAGMLPMELKIGVSARALGGALYG</sequence>
<dbReference type="Proteomes" id="UP001281731">
    <property type="component" value="Unassembled WGS sequence"/>
</dbReference>
<organism evidence="1 2">
    <name type="scientific">Actinotignum urinale</name>
    <dbReference type="NCBI Taxonomy" id="190146"/>
    <lineage>
        <taxon>Bacteria</taxon>
        <taxon>Bacillati</taxon>
        <taxon>Actinomycetota</taxon>
        <taxon>Actinomycetes</taxon>
        <taxon>Actinomycetales</taxon>
        <taxon>Actinomycetaceae</taxon>
        <taxon>Actinotignum</taxon>
    </lineage>
</organism>
<dbReference type="EMBL" id="JAWNGC010000001">
    <property type="protein sequence ID" value="MDY5154277.1"/>
    <property type="molecule type" value="Genomic_DNA"/>
</dbReference>
<reference evidence="1" key="1">
    <citation type="submission" date="2023-10" db="EMBL/GenBank/DDBJ databases">
        <title>Whole Genome based description of the genera Actinobaculum and Actinotignum reveals a complex phylogenetic relationship within the species included in the genus Actinotignum.</title>
        <authorList>
            <person name="Jensen C.S."/>
            <person name="Dargis R."/>
            <person name="Kemp M."/>
            <person name="Christensen J.J."/>
        </authorList>
    </citation>
    <scope>NUCLEOTIDE SEQUENCE</scope>
    <source>
        <strain evidence="1">SLA_B511</strain>
    </source>
</reference>
<gene>
    <name evidence="1" type="ORF">R6G80_00845</name>
</gene>
<name>A0AAW9HNH2_9ACTO</name>
<dbReference type="AlphaFoldDB" id="A0AAW9HNH2"/>
<evidence type="ECO:0000313" key="1">
    <source>
        <dbReference type="EMBL" id="MDY5154277.1"/>
    </source>
</evidence>
<comment type="caution">
    <text evidence="1">The sequence shown here is derived from an EMBL/GenBank/DDBJ whole genome shotgun (WGS) entry which is preliminary data.</text>
</comment>
<evidence type="ECO:0008006" key="3">
    <source>
        <dbReference type="Google" id="ProtNLM"/>
    </source>
</evidence>
<evidence type="ECO:0000313" key="2">
    <source>
        <dbReference type="Proteomes" id="UP001281731"/>
    </source>
</evidence>
<dbReference type="RefSeq" id="WP_320756190.1">
    <property type="nucleotide sequence ID" value="NZ_JAWNGC010000001.1"/>
</dbReference>